<dbReference type="Proteomes" id="UP000316008">
    <property type="component" value="Unassembled WGS sequence"/>
</dbReference>
<dbReference type="Gene3D" id="3.20.20.140">
    <property type="entry name" value="Metal-dependent hydrolases"/>
    <property type="match status" value="2"/>
</dbReference>
<dbReference type="PANTHER" id="PTHR43135:SF3">
    <property type="entry name" value="ALPHA-D-RIBOSE 1-METHYLPHOSPHONATE 5-TRIPHOSPHATE DIPHOSPHATASE"/>
    <property type="match status" value="1"/>
</dbReference>
<keyword evidence="2" id="KW-0378">Hydrolase</keyword>
<dbReference type="EMBL" id="VLPL01000007">
    <property type="protein sequence ID" value="TSJ41560.1"/>
    <property type="molecule type" value="Genomic_DNA"/>
</dbReference>
<dbReference type="InterPro" id="IPR006680">
    <property type="entry name" value="Amidohydro-rel"/>
</dbReference>
<name>A0A556MNQ7_9FLAO</name>
<organism evidence="2 3">
    <name type="scientific">Fluviicola chungangensis</name>
    <dbReference type="NCBI Taxonomy" id="2597671"/>
    <lineage>
        <taxon>Bacteria</taxon>
        <taxon>Pseudomonadati</taxon>
        <taxon>Bacteroidota</taxon>
        <taxon>Flavobacteriia</taxon>
        <taxon>Flavobacteriales</taxon>
        <taxon>Crocinitomicaceae</taxon>
        <taxon>Fluviicola</taxon>
    </lineage>
</organism>
<evidence type="ECO:0000313" key="3">
    <source>
        <dbReference type="Proteomes" id="UP000316008"/>
    </source>
</evidence>
<dbReference type="InterPro" id="IPR011059">
    <property type="entry name" value="Metal-dep_hydrolase_composite"/>
</dbReference>
<reference evidence="2 3" key="1">
    <citation type="submission" date="2019-07" db="EMBL/GenBank/DDBJ databases">
        <authorList>
            <person name="Huq M.A."/>
        </authorList>
    </citation>
    <scope>NUCLEOTIDE SEQUENCE [LARGE SCALE GENOMIC DNA]</scope>
    <source>
        <strain evidence="2 3">MAH-3</strain>
    </source>
</reference>
<dbReference type="AlphaFoldDB" id="A0A556MNQ7"/>
<dbReference type="RefSeq" id="WP_144333821.1">
    <property type="nucleotide sequence ID" value="NZ_VLPL01000007.1"/>
</dbReference>
<accession>A0A556MNQ7</accession>
<dbReference type="InterPro" id="IPR051781">
    <property type="entry name" value="Metallo-dep_Hydrolase"/>
</dbReference>
<dbReference type="Pfam" id="PF01979">
    <property type="entry name" value="Amidohydro_1"/>
    <property type="match status" value="1"/>
</dbReference>
<comment type="caution">
    <text evidence="2">The sequence shown here is derived from an EMBL/GenBank/DDBJ whole genome shotgun (WGS) entry which is preliminary data.</text>
</comment>
<dbReference type="InterPro" id="IPR032466">
    <property type="entry name" value="Metal_Hydrolase"/>
</dbReference>
<dbReference type="SUPFAM" id="SSF51556">
    <property type="entry name" value="Metallo-dependent hydrolases"/>
    <property type="match status" value="1"/>
</dbReference>
<dbReference type="SUPFAM" id="SSF51338">
    <property type="entry name" value="Composite domain of metallo-dependent hydrolases"/>
    <property type="match status" value="2"/>
</dbReference>
<protein>
    <submittedName>
        <fullName evidence="2">Amidohydrolase family protein</fullName>
    </submittedName>
</protein>
<dbReference type="GO" id="GO:0016810">
    <property type="term" value="F:hydrolase activity, acting on carbon-nitrogen (but not peptide) bonds"/>
    <property type="evidence" value="ECO:0007669"/>
    <property type="project" value="InterPro"/>
</dbReference>
<keyword evidence="3" id="KW-1185">Reference proteome</keyword>
<dbReference type="PANTHER" id="PTHR43135">
    <property type="entry name" value="ALPHA-D-RIBOSE 1-METHYLPHOSPHONATE 5-TRIPHOSPHATE DIPHOSPHATASE"/>
    <property type="match status" value="1"/>
</dbReference>
<feature type="domain" description="Amidohydrolase-related" evidence="1">
    <location>
        <begin position="859"/>
        <end position="950"/>
    </location>
</feature>
<dbReference type="OrthoDB" id="9802793at2"/>
<proteinExistence type="predicted"/>
<evidence type="ECO:0000313" key="2">
    <source>
        <dbReference type="EMBL" id="TSJ41560.1"/>
    </source>
</evidence>
<sequence>MIRYIVALLFPVSVFSQAEKPQNGVKAPDQNSFVLTNVTIIISPEKTIENGTITVRNGKITAVDKFMLSAPKDLMVIDGNHAVVVPSFIEVNSTMGIPADQKAENKTGPYYWNHAIRAEFDAIDWYKTDEKLTVEYQKMGFGSVLVHRNDGLAQGYGAFMQLGTTAADHQPYLSKAASFYSFRKGSSPQDYPSSLVGSIALLRQSFYDAQWHAEYGKDANYTLDALTTQLKKPAFFSLDDKSDVFRVKSFMREFKRDFIAIGTGQEQFLGNAWDTLKIPLVIPINFPEAFDLKDPYLAHEIPYSELKIWEMASRNPGFLYKHKVPFITSAAGHTTAADFWKHIHQALAAGWSVNDVLRSLTVAPATLLGIQKELGTIETDKWANFTVYDQNPFLFQAKVLEVFSKGERKIFQNAPISDIRGTYSLNIDGTKYWLEIAGTPNQPEGKVKLVRIIQDSLTLANKSDTLTSNAKLSLVNNDISIHFVQQLDGEKQPFSLKGEVNPRVFIFEGEGTNNNGKWIKWSALRNKKYEVKEETKQAWIPDTVSIPGVRFPNSAYGFTTPPKQSVIIFEQATIWTNTEEGIIQEGTVIVENGKIKAIHKGSGTYLKPHDAIVINARGKILTTGIIDEHSHIALTRGVNEGGQAVTCEVRMEDAINAEDIDVYRQLAGGVTAAQLLHGSANPIGGQSALVKLKWGHYPHEYVIKNAPKFVKFALGENVKQSNWGVSNRFPQTRMGVEQVYIDAFSRALAYHQAKSSHQAGKHKDKNTAPPAVDLELEALYEIVSGERRITCHSYVQSEINMLMHVADSFGFKVNTFTHILEGYKVADKMKEHGVGASTFSDWWAYKFEVMDAIPQNASLMTDMGLIVAINSDDAEMGRRLNQEAAKTIKYGGATEDEAWKMVTLNPAKLLHLDDRMGTVQVGKDADLVLWTNNPLSITAKPVYTVVDGEILFDAQKDFLIQQEIAAERVRIIAKMSEESKKGEPTKPFTRKRKGHFHCNTLGEEASFETNEH</sequence>
<evidence type="ECO:0000259" key="1">
    <source>
        <dbReference type="Pfam" id="PF01979"/>
    </source>
</evidence>
<gene>
    <name evidence="2" type="ORF">FO442_13935</name>
</gene>